<sequence>MNNSTVPPLDTANHEPPCSHVVSTVFTVLLSTVSLAGFTGNFLVIVSFLKTPSLKTSTNYYIVNMAVSDLLCACFNWPLYATEGMLTSRVFITEPLASVVCKMGMYFRGISQVVSVLSLVLIAVDRYVAIVFPLKSTILGQGKVRVILSLFTWIIPVVYGCPYFLYANVVKVNDQPFCRQPVQLFLLYRGRGKIMKLGAFLFVLILVSAVDANKVKRLLRRHVVLAGTELCTPTNDYRMVFPERTSTNYALKENAITHGLNAVTLCFFAKDNPPDNRDDMFCPYSYAVPGSNNELTFCTSPKLRAFVNGARRIANISIDDEHLHHICFTWKSSNGGYQFYKDGKLVASGMGLKTGYTIQPAGDVVLGQGQDYKIAADFNLEETFVGELTELNVWDKVLPESDIVAQHLNCHIGKGSVNWWSQFEHAVHGEVEVVEGDIHY</sequence>
<dbReference type="PANTHER" id="PTHR19277">
    <property type="entry name" value="PENTRAXIN"/>
    <property type="match status" value="1"/>
</dbReference>
<dbReference type="SMART" id="SM01381">
    <property type="entry name" value="7TM_GPCR_Srsx"/>
    <property type="match status" value="1"/>
</dbReference>
<feature type="transmembrane region" description="Helical" evidence="12">
    <location>
        <begin position="113"/>
        <end position="134"/>
    </location>
</feature>
<evidence type="ECO:0000256" key="11">
    <source>
        <dbReference type="RuleBase" id="RU000688"/>
    </source>
</evidence>
<keyword evidence="9" id="KW-0325">Glycoprotein</keyword>
<keyword evidence="7 12" id="KW-0472">Membrane</keyword>
<keyword evidence="3 11" id="KW-0812">Transmembrane</keyword>
<evidence type="ECO:0000256" key="10">
    <source>
        <dbReference type="PROSITE-ProRule" id="PRU01172"/>
    </source>
</evidence>
<proteinExistence type="inferred from homology"/>
<dbReference type="Pfam" id="PF00001">
    <property type="entry name" value="7tm_1"/>
    <property type="match status" value="1"/>
</dbReference>
<dbReference type="PANTHER" id="PTHR19277:SF161">
    <property type="entry name" value="LAMININ G DOMAIN-CONTAINING PROTEIN"/>
    <property type="match status" value="1"/>
</dbReference>
<dbReference type="PRINTS" id="PR00237">
    <property type="entry name" value="GPCRRHODOPSN"/>
</dbReference>
<dbReference type="Proteomes" id="UP001163046">
    <property type="component" value="Unassembled WGS sequence"/>
</dbReference>
<dbReference type="SUPFAM" id="SSF49899">
    <property type="entry name" value="Concanavalin A-like lectins/glucanases"/>
    <property type="match status" value="1"/>
</dbReference>
<dbReference type="CDD" id="cd00637">
    <property type="entry name" value="7tm_classA_rhodopsin-like"/>
    <property type="match status" value="1"/>
</dbReference>
<dbReference type="EMBL" id="MU826377">
    <property type="protein sequence ID" value="KAJ7377523.1"/>
    <property type="molecule type" value="Genomic_DNA"/>
</dbReference>
<keyword evidence="16" id="KW-1185">Reference proteome</keyword>
<dbReference type="PROSITE" id="PS51828">
    <property type="entry name" value="PTX_2"/>
    <property type="match status" value="1"/>
</dbReference>
<feature type="transmembrane region" description="Helical" evidence="12">
    <location>
        <begin position="146"/>
        <end position="166"/>
    </location>
</feature>
<comment type="subcellular location">
    <subcellularLocation>
        <location evidence="2">Membrane</location>
    </subcellularLocation>
</comment>
<evidence type="ECO:0000259" key="13">
    <source>
        <dbReference type="PROSITE" id="PS50262"/>
    </source>
</evidence>
<dbReference type="PROSITE" id="PS00237">
    <property type="entry name" value="G_PROTEIN_RECEP_F1_1"/>
    <property type="match status" value="1"/>
</dbReference>
<reference evidence="15" key="1">
    <citation type="submission" date="2023-01" db="EMBL/GenBank/DDBJ databases">
        <title>Genome assembly of the deep-sea coral Lophelia pertusa.</title>
        <authorList>
            <person name="Herrera S."/>
            <person name="Cordes E."/>
        </authorList>
    </citation>
    <scope>NUCLEOTIDE SEQUENCE</scope>
    <source>
        <strain evidence="15">USNM1676648</strain>
        <tissue evidence="15">Polyp</tissue>
    </source>
</reference>
<comment type="caution">
    <text evidence="10">Lacks conserved residue(s) required for the propagation of feature annotation.</text>
</comment>
<evidence type="ECO:0000256" key="5">
    <source>
        <dbReference type="ARBA" id="ARBA00022837"/>
    </source>
</evidence>
<dbReference type="AlphaFoldDB" id="A0A9W9Z9A7"/>
<comment type="similarity">
    <text evidence="11">Belongs to the G-protein coupled receptor 1 family.</text>
</comment>
<evidence type="ECO:0000256" key="4">
    <source>
        <dbReference type="ARBA" id="ARBA00022723"/>
    </source>
</evidence>
<dbReference type="InterPro" id="IPR017452">
    <property type="entry name" value="GPCR_Rhodpsn_7TM"/>
</dbReference>
<dbReference type="SMART" id="SM00159">
    <property type="entry name" value="PTX"/>
    <property type="match status" value="1"/>
</dbReference>
<dbReference type="GO" id="GO:0004930">
    <property type="term" value="F:G protein-coupled receptor activity"/>
    <property type="evidence" value="ECO:0007669"/>
    <property type="project" value="UniProtKB-KW"/>
</dbReference>
<dbReference type="Gene3D" id="2.60.120.200">
    <property type="match status" value="1"/>
</dbReference>
<dbReference type="GO" id="GO:0016020">
    <property type="term" value="C:membrane"/>
    <property type="evidence" value="ECO:0007669"/>
    <property type="project" value="UniProtKB-SubCell"/>
</dbReference>
<evidence type="ECO:0000256" key="2">
    <source>
        <dbReference type="ARBA" id="ARBA00004370"/>
    </source>
</evidence>
<keyword evidence="6 12" id="KW-1133">Transmembrane helix</keyword>
<dbReference type="SUPFAM" id="SSF81321">
    <property type="entry name" value="Family A G protein-coupled receptor-like"/>
    <property type="match status" value="1"/>
</dbReference>
<comment type="cofactor">
    <cofactor evidence="1">
        <name>Ca(2+)</name>
        <dbReference type="ChEBI" id="CHEBI:29108"/>
    </cofactor>
</comment>
<dbReference type="InterPro" id="IPR030476">
    <property type="entry name" value="Pentaxin_CS"/>
</dbReference>
<dbReference type="Gene3D" id="1.20.1070.10">
    <property type="entry name" value="Rhodopsin 7-helix transmembrane proteins"/>
    <property type="match status" value="1"/>
</dbReference>
<dbReference type="GO" id="GO:0046872">
    <property type="term" value="F:metal ion binding"/>
    <property type="evidence" value="ECO:0007669"/>
    <property type="project" value="UniProtKB-KW"/>
</dbReference>
<feature type="domain" description="Pentraxin (PTX)" evidence="14">
    <location>
        <begin position="235"/>
        <end position="440"/>
    </location>
</feature>
<evidence type="ECO:0000256" key="8">
    <source>
        <dbReference type="ARBA" id="ARBA00023157"/>
    </source>
</evidence>
<dbReference type="InterPro" id="IPR000276">
    <property type="entry name" value="GPCR_Rhodpsn"/>
</dbReference>
<evidence type="ECO:0000256" key="6">
    <source>
        <dbReference type="ARBA" id="ARBA00022989"/>
    </source>
</evidence>
<feature type="transmembrane region" description="Helical" evidence="12">
    <location>
        <begin position="61"/>
        <end position="80"/>
    </location>
</feature>
<keyword evidence="11" id="KW-0675">Receptor</keyword>
<evidence type="ECO:0000256" key="3">
    <source>
        <dbReference type="ARBA" id="ARBA00022692"/>
    </source>
</evidence>
<evidence type="ECO:0000256" key="12">
    <source>
        <dbReference type="SAM" id="Phobius"/>
    </source>
</evidence>
<accession>A0A9W9Z9A7</accession>
<dbReference type="InterPro" id="IPR051360">
    <property type="entry name" value="Neuronal_Pentraxin_Related"/>
</dbReference>
<dbReference type="PROSITE" id="PS00289">
    <property type="entry name" value="PTX_1"/>
    <property type="match status" value="1"/>
</dbReference>
<keyword evidence="11" id="KW-0297">G-protein coupled receptor</keyword>
<gene>
    <name evidence="15" type="primary">SVEP1_17</name>
    <name evidence="15" type="ORF">OS493_028506</name>
</gene>
<keyword evidence="8" id="KW-1015">Disulfide bond</keyword>
<dbReference type="OrthoDB" id="5971497at2759"/>
<evidence type="ECO:0000256" key="1">
    <source>
        <dbReference type="ARBA" id="ARBA00001913"/>
    </source>
</evidence>
<name>A0A9W9Z9A7_9CNID</name>
<feature type="transmembrane region" description="Helical" evidence="12">
    <location>
        <begin position="20"/>
        <end position="49"/>
    </location>
</feature>
<evidence type="ECO:0000256" key="9">
    <source>
        <dbReference type="ARBA" id="ARBA00023180"/>
    </source>
</evidence>
<feature type="transmembrane region" description="Helical" evidence="12">
    <location>
        <begin position="194"/>
        <end position="212"/>
    </location>
</feature>
<dbReference type="PROSITE" id="PS50262">
    <property type="entry name" value="G_PROTEIN_RECEP_F1_2"/>
    <property type="match status" value="1"/>
</dbReference>
<dbReference type="InterPro" id="IPR013320">
    <property type="entry name" value="ConA-like_dom_sf"/>
</dbReference>
<comment type="caution">
    <text evidence="15">The sequence shown here is derived from an EMBL/GenBank/DDBJ whole genome shotgun (WGS) entry which is preliminary data.</text>
</comment>
<protein>
    <submittedName>
        <fullName evidence="15">Sushi, von Willebrand factor type A, EGF and pentraxin</fullName>
    </submittedName>
</protein>
<organism evidence="15 16">
    <name type="scientific">Desmophyllum pertusum</name>
    <dbReference type="NCBI Taxonomy" id="174260"/>
    <lineage>
        <taxon>Eukaryota</taxon>
        <taxon>Metazoa</taxon>
        <taxon>Cnidaria</taxon>
        <taxon>Anthozoa</taxon>
        <taxon>Hexacorallia</taxon>
        <taxon>Scleractinia</taxon>
        <taxon>Caryophylliina</taxon>
        <taxon>Caryophylliidae</taxon>
        <taxon>Desmophyllum</taxon>
    </lineage>
</organism>
<evidence type="ECO:0000256" key="7">
    <source>
        <dbReference type="ARBA" id="ARBA00023136"/>
    </source>
</evidence>
<evidence type="ECO:0000313" key="15">
    <source>
        <dbReference type="EMBL" id="KAJ7377523.1"/>
    </source>
</evidence>
<feature type="domain" description="G-protein coupled receptors family 1 profile" evidence="13">
    <location>
        <begin position="40"/>
        <end position="273"/>
    </location>
</feature>
<keyword evidence="5" id="KW-0106">Calcium</keyword>
<keyword evidence="4" id="KW-0479">Metal-binding</keyword>
<keyword evidence="11" id="KW-0807">Transducer</keyword>
<dbReference type="InterPro" id="IPR001759">
    <property type="entry name" value="PTX_dom"/>
</dbReference>
<evidence type="ECO:0000313" key="16">
    <source>
        <dbReference type="Proteomes" id="UP001163046"/>
    </source>
</evidence>
<evidence type="ECO:0000259" key="14">
    <source>
        <dbReference type="PROSITE" id="PS51828"/>
    </source>
</evidence>
<dbReference type="Pfam" id="PF00354">
    <property type="entry name" value="Pentaxin"/>
    <property type="match status" value="1"/>
</dbReference>